<dbReference type="AlphaFoldDB" id="A0A521F7M0"/>
<evidence type="ECO:0000313" key="2">
    <source>
        <dbReference type="Proteomes" id="UP000319267"/>
    </source>
</evidence>
<reference evidence="1 2" key="1">
    <citation type="submission" date="2017-05" db="EMBL/GenBank/DDBJ databases">
        <authorList>
            <person name="Varghese N."/>
            <person name="Submissions S."/>
        </authorList>
    </citation>
    <scope>NUCLEOTIDE SEQUENCE [LARGE SCALE GENOMIC DNA]</scope>
    <source>
        <strain evidence="1 2">DSM 29982</strain>
    </source>
</reference>
<sequence>MILVWPIWWAPLTKPWLGCFMILKMRGLAGWKTEGYSFWICSSWPMSPTFNSDKADDIGI</sequence>
<gene>
    <name evidence="1" type="ORF">SAMN06265220_10727</name>
</gene>
<accession>A0A521F7M0</accession>
<keyword evidence="2" id="KW-1185">Reference proteome</keyword>
<dbReference type="RefSeq" id="WP_162615458.1">
    <property type="nucleotide sequence ID" value="NZ_FXTQ01000007.1"/>
</dbReference>
<dbReference type="EMBL" id="FXTQ01000007">
    <property type="protein sequence ID" value="SMO92195.1"/>
    <property type="molecule type" value="Genomic_DNA"/>
</dbReference>
<evidence type="ECO:0000313" key="1">
    <source>
        <dbReference type="EMBL" id="SMO92195.1"/>
    </source>
</evidence>
<protein>
    <submittedName>
        <fullName evidence="1">Uncharacterized protein</fullName>
    </submittedName>
</protein>
<name>A0A521F7M0_9FLAO</name>
<proteinExistence type="predicted"/>
<dbReference type="Proteomes" id="UP000319267">
    <property type="component" value="Unassembled WGS sequence"/>
</dbReference>
<organism evidence="1 2">
    <name type="scientific">Flavobacterium nitrogenifigens</name>
    <dbReference type="NCBI Taxonomy" id="1617283"/>
    <lineage>
        <taxon>Bacteria</taxon>
        <taxon>Pseudomonadati</taxon>
        <taxon>Bacteroidota</taxon>
        <taxon>Flavobacteriia</taxon>
        <taxon>Flavobacteriales</taxon>
        <taxon>Flavobacteriaceae</taxon>
        <taxon>Flavobacterium</taxon>
    </lineage>
</organism>